<name>A0AC35TI55_9BILA</name>
<sequence length="1283" mass="146583">MKIIQIMFSKVKEKCTKYLLPETKKKPRSFKVSPNAKPDPISYPSNKISNQKYSLLTFVPLTLYQQFKFFLNLFFLLIACTQFFDSLRVGDLLEYWGPLSFLVLISLFREGVSDIRVHYRDRQLNNEIFFKFTSTHTVQVRACDIKVGDRLLLEKNRRIPADVVFLKSTDPDSTCYVRTDQLDGETDWKIKIPLYSQIPIYEGQHIFDRSGTITLNPLTKNLTSVQGMFHCCEGHQLKSTIPLTISNMIWANSVVLSNDCVGVVAFTGSDSTAQMNLKKAEVKVCQADIQLNDFTKLLFAMVFGMAFGMVSMKGFAVNWHNDLIRFVLLFSYIIPMSVRVNLDLARSFYNSFIENDQDIEGAMVRSFGICEDMGRISYLLCDKTGTITKNVMALKLLHLPSMTRSSSIALNDLNGIDGKSKQIFDNKNAIYARSDLENAVKCLALCNNVQTIKKKNGVISFEAASPDELGLLKFTETMGMEMTHRSPFEVKFLLESKKEIRYQILHLFPFTPERKRMGVIVKCPETQQFWFIAKGSDCVMSKCTKNKSLFTEAANNMAIEGLRTLVVAKKVLSKQEVDNFNLKWNFAFTVHLKSKYSLDELVDELETDLEYVCVTGVDDKLQEDVPGSISSLRNAGIKLLMLTGDKMETAVSVAKSAHLIQKRENVAVFSDVCNSMETSNEVISIKSKENVSLVISGDHMKKCIQFCPLAFVHLLDIAKSVICYRCSPQQKADMAHLLKKYRKGHLIGAIGDGGNDVSMIRSAHIGIGIDAHEGKQASLAADFSVLQFKHIVKLFLVHGRYCYKRTSLLSQFIIHRGIIISFMQAIFCASLNLVTLALYPGLLFMCYTTLYTVFPVLALITDKDVKEETAMRYPELYLDLKRGKALSYKTFTLWILISIYQDSDVENVNEVRSCTPFCRKPYFGDALAVCINPYHYGTKIISSFYKFPKDLHFELEEVDDEYNLGGQIKAYCTNLLYRNTSNIEHMRNGFYPISGCIPNYASPTVALTKNDDAYDRNVINFKITPSYIYGLLSTKMSERRTVLETSFQTSTRRYQKRKDKLVKFVENEKHILTALTTRGKKVEFRTNETFCTIYYYEEGKYVGLQNTSKRAEINIGLEEQSACDSYISMPTFLDKFSLQSRVEAASRLQKGFKLFSKHGDIFFENRTNQVMYMQCYSYNWRRRLPSGTIISVHPGITFCCQSINQIAEVIRVNEKENFLEPYLIEKMCQIRLSFYFPVGDRFDHQTMSSVPFFVEFEFNNCTKFFKDVMAIIRPGKLTCSSMS</sequence>
<proteinExistence type="predicted"/>
<organism evidence="1 2">
    <name type="scientific">Rhabditophanes sp. KR3021</name>
    <dbReference type="NCBI Taxonomy" id="114890"/>
    <lineage>
        <taxon>Eukaryota</taxon>
        <taxon>Metazoa</taxon>
        <taxon>Ecdysozoa</taxon>
        <taxon>Nematoda</taxon>
        <taxon>Chromadorea</taxon>
        <taxon>Rhabditida</taxon>
        <taxon>Tylenchina</taxon>
        <taxon>Panagrolaimomorpha</taxon>
        <taxon>Strongyloidoidea</taxon>
        <taxon>Alloionematidae</taxon>
        <taxon>Rhabditophanes</taxon>
    </lineage>
</organism>
<reference evidence="2" key="1">
    <citation type="submission" date="2016-11" db="UniProtKB">
        <authorList>
            <consortium name="WormBaseParasite"/>
        </authorList>
    </citation>
    <scope>IDENTIFICATION</scope>
    <source>
        <strain evidence="2">KR3021</strain>
    </source>
</reference>
<dbReference type="Proteomes" id="UP000095286">
    <property type="component" value="Unplaced"/>
</dbReference>
<evidence type="ECO:0000313" key="1">
    <source>
        <dbReference type="Proteomes" id="UP000095286"/>
    </source>
</evidence>
<evidence type="ECO:0000313" key="2">
    <source>
        <dbReference type="WBParaSite" id="RSKR_0000071300.1"/>
    </source>
</evidence>
<dbReference type="WBParaSite" id="RSKR_0000071300.1">
    <property type="protein sequence ID" value="RSKR_0000071300.1"/>
    <property type="gene ID" value="RSKR_0000071300"/>
</dbReference>
<protein>
    <submittedName>
        <fullName evidence="2">Phospholipid-transporting ATPase</fullName>
    </submittedName>
</protein>
<accession>A0AC35TI55</accession>